<feature type="region of interest" description="Disordered" evidence="10">
    <location>
        <begin position="164"/>
        <end position="211"/>
    </location>
</feature>
<comment type="caution">
    <text evidence="12">The sequence shown here is derived from an EMBL/GenBank/DDBJ whole genome shotgun (WGS) entry which is preliminary data.</text>
</comment>
<dbReference type="GO" id="GO:0055085">
    <property type="term" value="P:transmembrane transport"/>
    <property type="evidence" value="ECO:0007669"/>
    <property type="project" value="InterPro"/>
</dbReference>
<evidence type="ECO:0000256" key="5">
    <source>
        <dbReference type="ARBA" id="ARBA00022519"/>
    </source>
</evidence>
<organism evidence="12">
    <name type="scientific">mine drainage metagenome</name>
    <dbReference type="NCBI Taxonomy" id="410659"/>
    <lineage>
        <taxon>unclassified sequences</taxon>
        <taxon>metagenomes</taxon>
        <taxon>ecological metagenomes</taxon>
    </lineage>
</organism>
<keyword evidence="6" id="KW-0812">Transmembrane</keyword>
<evidence type="ECO:0000256" key="10">
    <source>
        <dbReference type="SAM" id="MobiDB-lite"/>
    </source>
</evidence>
<evidence type="ECO:0000256" key="8">
    <source>
        <dbReference type="ARBA" id="ARBA00022989"/>
    </source>
</evidence>
<dbReference type="EMBL" id="CABN01000035">
    <property type="protein sequence ID" value="CBH99623.1"/>
    <property type="molecule type" value="Genomic_DNA"/>
</dbReference>
<dbReference type="SUPFAM" id="SSF74653">
    <property type="entry name" value="TolA/TonB C-terminal domain"/>
    <property type="match status" value="1"/>
</dbReference>
<comment type="similarity">
    <text evidence="2">Belongs to the TonB family.</text>
</comment>
<feature type="region of interest" description="Disordered" evidence="10">
    <location>
        <begin position="361"/>
        <end position="385"/>
    </location>
</feature>
<feature type="compositionally biased region" description="Basic residues" evidence="10">
    <location>
        <begin position="164"/>
        <end position="174"/>
    </location>
</feature>
<evidence type="ECO:0000256" key="9">
    <source>
        <dbReference type="ARBA" id="ARBA00023136"/>
    </source>
</evidence>
<evidence type="ECO:0000256" key="3">
    <source>
        <dbReference type="ARBA" id="ARBA00022448"/>
    </source>
</evidence>
<protein>
    <recommendedName>
        <fullName evidence="11">TonB C-terminal domain-containing protein</fullName>
    </recommendedName>
</protein>
<dbReference type="AlphaFoldDB" id="E6PXG4"/>
<keyword evidence="7" id="KW-0653">Protein transport</keyword>
<evidence type="ECO:0000256" key="4">
    <source>
        <dbReference type="ARBA" id="ARBA00022475"/>
    </source>
</evidence>
<keyword evidence="8" id="KW-1133">Transmembrane helix</keyword>
<name>E6PXG4_9ZZZZ</name>
<keyword evidence="3" id="KW-0813">Transport</keyword>
<dbReference type="GO" id="GO:0015031">
    <property type="term" value="P:protein transport"/>
    <property type="evidence" value="ECO:0007669"/>
    <property type="project" value="UniProtKB-KW"/>
</dbReference>
<gene>
    <name evidence="12" type="ORF">CARN3_0563</name>
</gene>
<dbReference type="InterPro" id="IPR037682">
    <property type="entry name" value="TonB_C"/>
</dbReference>
<sequence length="385" mass="41615">MHSFQHPCSFRRAAFALLLFPVLVSALLTAQPASAQAVPVPAAVQQKSTPADASESQIEDQLKLRLVGKILYLRGGYLGDNLSFNQRGDSIGNPAKGSFTLSLIEIEKIHFTKRKVELVGARYAMHFLGALPYEDPQKAVDQVRITPRKKIQRITIARELVVKAKKSKDRKKDKKNPTASPSSPAAPAAKPTAPSQAENSRHPGDDHTTSPAHAHLLLDQALDRVFATSFDQTMRASMPEFWQLYFTAQESGKDFQPASVLSRGAVDQQARLLTSIAPDSNDYAQANGIAGRALYRVVIAANGKPEQIAVMRPIGFGLDENAVAAIRKATFQPAMKAGQPVAEALDLAVMFRIYSNRTAAVAAPAPAADKPKPPVLPGPYSAQQP</sequence>
<dbReference type="NCBIfam" id="TIGR01352">
    <property type="entry name" value="tonB_Cterm"/>
    <property type="match status" value="1"/>
</dbReference>
<dbReference type="InterPro" id="IPR051045">
    <property type="entry name" value="TonB-dependent_transducer"/>
</dbReference>
<evidence type="ECO:0000313" key="12">
    <source>
        <dbReference type="EMBL" id="CBH99623.1"/>
    </source>
</evidence>
<reference evidence="12" key="1">
    <citation type="submission" date="2009-10" db="EMBL/GenBank/DDBJ databases">
        <title>Diversity of trophic interactions inside an arsenic-rich microbial ecosystem.</title>
        <authorList>
            <person name="Bertin P.N."/>
            <person name="Heinrich-Salmeron A."/>
            <person name="Pelletier E."/>
            <person name="Goulhen-Chollet F."/>
            <person name="Arsene-Ploetze F."/>
            <person name="Gallien S."/>
            <person name="Calteau A."/>
            <person name="Vallenet D."/>
            <person name="Casiot C."/>
            <person name="Chane-Woon-Ming B."/>
            <person name="Giloteaux L."/>
            <person name="Barakat M."/>
            <person name="Bonnefoy V."/>
            <person name="Bruneel O."/>
            <person name="Chandler M."/>
            <person name="Cleiss J."/>
            <person name="Duran R."/>
            <person name="Elbaz-Poulichet F."/>
            <person name="Fonknechten N."/>
            <person name="Lauga B."/>
            <person name="Mornico D."/>
            <person name="Ortet P."/>
            <person name="Schaeffer C."/>
            <person name="Siguier P."/>
            <person name="Alexander Thil Smith A."/>
            <person name="Van Dorsselaer A."/>
            <person name="Weissenbach J."/>
            <person name="Medigue C."/>
            <person name="Le Paslier D."/>
        </authorList>
    </citation>
    <scope>NUCLEOTIDE SEQUENCE</scope>
</reference>
<dbReference type="GO" id="GO:0005886">
    <property type="term" value="C:plasma membrane"/>
    <property type="evidence" value="ECO:0007669"/>
    <property type="project" value="UniProtKB-SubCell"/>
</dbReference>
<evidence type="ECO:0000256" key="7">
    <source>
        <dbReference type="ARBA" id="ARBA00022927"/>
    </source>
</evidence>
<dbReference type="Gene3D" id="3.30.1150.10">
    <property type="match status" value="1"/>
</dbReference>
<evidence type="ECO:0000256" key="6">
    <source>
        <dbReference type="ARBA" id="ARBA00022692"/>
    </source>
</evidence>
<keyword evidence="5" id="KW-0997">Cell inner membrane</keyword>
<feature type="compositionally biased region" description="Basic and acidic residues" evidence="10">
    <location>
        <begin position="199"/>
        <end position="208"/>
    </location>
</feature>
<proteinExistence type="inferred from homology"/>
<keyword evidence="9" id="KW-0472">Membrane</keyword>
<dbReference type="InterPro" id="IPR006260">
    <property type="entry name" value="TonB/TolA_C"/>
</dbReference>
<feature type="compositionally biased region" description="Low complexity" evidence="10">
    <location>
        <begin position="177"/>
        <end position="195"/>
    </location>
</feature>
<dbReference type="PANTHER" id="PTHR33446">
    <property type="entry name" value="PROTEIN TONB-RELATED"/>
    <property type="match status" value="1"/>
</dbReference>
<keyword evidence="4" id="KW-1003">Cell membrane</keyword>
<dbReference type="Pfam" id="PF03544">
    <property type="entry name" value="TonB_C"/>
    <property type="match status" value="1"/>
</dbReference>
<evidence type="ECO:0000256" key="1">
    <source>
        <dbReference type="ARBA" id="ARBA00004383"/>
    </source>
</evidence>
<feature type="domain" description="TonB C-terminal" evidence="11">
    <location>
        <begin position="265"/>
        <end position="360"/>
    </location>
</feature>
<comment type="subcellular location">
    <subcellularLocation>
        <location evidence="1">Cell inner membrane</location>
        <topology evidence="1">Single-pass membrane protein</topology>
        <orientation evidence="1">Periplasmic side</orientation>
    </subcellularLocation>
</comment>
<accession>E6PXG4</accession>
<evidence type="ECO:0000256" key="2">
    <source>
        <dbReference type="ARBA" id="ARBA00006555"/>
    </source>
</evidence>
<dbReference type="PROSITE" id="PS52015">
    <property type="entry name" value="TONB_CTD"/>
    <property type="match status" value="1"/>
</dbReference>
<evidence type="ECO:0000259" key="11">
    <source>
        <dbReference type="PROSITE" id="PS52015"/>
    </source>
</evidence>